<gene>
    <name evidence="1" type="ORF">TCNE_LOCUS683</name>
</gene>
<proteinExistence type="predicted"/>
<dbReference type="Proteomes" id="UP000050794">
    <property type="component" value="Unassembled WGS sequence"/>
</dbReference>
<evidence type="ECO:0000313" key="1">
    <source>
        <dbReference type="EMBL" id="VDM24673.1"/>
    </source>
</evidence>
<dbReference type="AlphaFoldDB" id="A0A183TWR3"/>
<accession>A0A183TWR3</accession>
<protein>
    <submittedName>
        <fullName evidence="1 3">Uncharacterized protein</fullName>
    </submittedName>
</protein>
<evidence type="ECO:0000313" key="3">
    <source>
        <dbReference type="WBParaSite" id="TCNE_0000068201-mRNA-1"/>
    </source>
</evidence>
<reference evidence="3" key="1">
    <citation type="submission" date="2016-06" db="UniProtKB">
        <authorList>
            <consortium name="WormBaseParasite"/>
        </authorList>
    </citation>
    <scope>IDENTIFICATION</scope>
</reference>
<evidence type="ECO:0000313" key="2">
    <source>
        <dbReference type="Proteomes" id="UP000050794"/>
    </source>
</evidence>
<dbReference type="WBParaSite" id="TCNE_0000068201-mRNA-1">
    <property type="protein sequence ID" value="TCNE_0000068201-mRNA-1"/>
    <property type="gene ID" value="TCNE_0000068201"/>
</dbReference>
<name>A0A183TWR3_TOXCA</name>
<sequence>MIRTALYSSLCITKNVKATTFYSGLAVGPDGPPILRLRSRSFFGTNCETIKNCIVEEGLIKFLGAAAAVRLLMRRNDIAAHHAGDPGDEVLACDYPEGIR</sequence>
<dbReference type="EMBL" id="UYWY01000368">
    <property type="protein sequence ID" value="VDM24673.1"/>
    <property type="molecule type" value="Genomic_DNA"/>
</dbReference>
<keyword evidence="2" id="KW-1185">Reference proteome</keyword>
<reference evidence="1 2" key="2">
    <citation type="submission" date="2018-11" db="EMBL/GenBank/DDBJ databases">
        <authorList>
            <consortium name="Pathogen Informatics"/>
        </authorList>
    </citation>
    <scope>NUCLEOTIDE SEQUENCE [LARGE SCALE GENOMIC DNA]</scope>
</reference>
<organism evidence="2 3">
    <name type="scientific">Toxocara canis</name>
    <name type="common">Canine roundworm</name>
    <dbReference type="NCBI Taxonomy" id="6265"/>
    <lineage>
        <taxon>Eukaryota</taxon>
        <taxon>Metazoa</taxon>
        <taxon>Ecdysozoa</taxon>
        <taxon>Nematoda</taxon>
        <taxon>Chromadorea</taxon>
        <taxon>Rhabditida</taxon>
        <taxon>Spirurina</taxon>
        <taxon>Ascaridomorpha</taxon>
        <taxon>Ascaridoidea</taxon>
        <taxon>Toxocaridae</taxon>
        <taxon>Toxocara</taxon>
    </lineage>
</organism>